<dbReference type="AlphaFoldDB" id="A0AAV5HQM9"/>
<keyword evidence="1" id="KW-0732">Signal</keyword>
<comment type="caution">
    <text evidence="2">The sequence shown here is derived from an EMBL/GenBank/DDBJ whole genome shotgun (WGS) entry which is preliminary data.</text>
</comment>
<evidence type="ECO:0000313" key="2">
    <source>
        <dbReference type="EMBL" id="GKU88189.1"/>
    </source>
</evidence>
<dbReference type="Proteomes" id="UP001054252">
    <property type="component" value="Unassembled WGS sequence"/>
</dbReference>
<keyword evidence="3" id="KW-1185">Reference proteome</keyword>
<name>A0AAV5HQM9_9ROSI</name>
<gene>
    <name evidence="2" type="ORF">SLEP1_g2485</name>
</gene>
<evidence type="ECO:0000256" key="1">
    <source>
        <dbReference type="SAM" id="SignalP"/>
    </source>
</evidence>
<evidence type="ECO:0000313" key="3">
    <source>
        <dbReference type="Proteomes" id="UP001054252"/>
    </source>
</evidence>
<sequence>MKQKHLFLLLLSTSYYPRRASDAPGEAKLSTYGIIANLPRPWTSIFVTIASLGL</sequence>
<accession>A0AAV5HQM9</accession>
<feature type="chain" id="PRO_5043461790" evidence="1">
    <location>
        <begin position="21"/>
        <end position="54"/>
    </location>
</feature>
<dbReference type="EMBL" id="BPVZ01000002">
    <property type="protein sequence ID" value="GKU88189.1"/>
    <property type="molecule type" value="Genomic_DNA"/>
</dbReference>
<reference evidence="2 3" key="1">
    <citation type="journal article" date="2021" name="Commun. Biol.">
        <title>The genome of Shorea leprosula (Dipterocarpaceae) highlights the ecological relevance of drought in aseasonal tropical rainforests.</title>
        <authorList>
            <person name="Ng K.K.S."/>
            <person name="Kobayashi M.J."/>
            <person name="Fawcett J.A."/>
            <person name="Hatakeyama M."/>
            <person name="Paape T."/>
            <person name="Ng C.H."/>
            <person name="Ang C.C."/>
            <person name="Tnah L.H."/>
            <person name="Lee C.T."/>
            <person name="Nishiyama T."/>
            <person name="Sese J."/>
            <person name="O'Brien M.J."/>
            <person name="Copetti D."/>
            <person name="Mohd Noor M.I."/>
            <person name="Ong R.C."/>
            <person name="Putra M."/>
            <person name="Sireger I.Z."/>
            <person name="Indrioko S."/>
            <person name="Kosugi Y."/>
            <person name="Izuno A."/>
            <person name="Isagi Y."/>
            <person name="Lee S.L."/>
            <person name="Shimizu K.K."/>
        </authorList>
    </citation>
    <scope>NUCLEOTIDE SEQUENCE [LARGE SCALE GENOMIC DNA]</scope>
    <source>
        <strain evidence="2">214</strain>
    </source>
</reference>
<feature type="signal peptide" evidence="1">
    <location>
        <begin position="1"/>
        <end position="20"/>
    </location>
</feature>
<protein>
    <submittedName>
        <fullName evidence="2">Uncharacterized protein</fullName>
    </submittedName>
</protein>
<organism evidence="2 3">
    <name type="scientific">Rubroshorea leprosula</name>
    <dbReference type="NCBI Taxonomy" id="152421"/>
    <lineage>
        <taxon>Eukaryota</taxon>
        <taxon>Viridiplantae</taxon>
        <taxon>Streptophyta</taxon>
        <taxon>Embryophyta</taxon>
        <taxon>Tracheophyta</taxon>
        <taxon>Spermatophyta</taxon>
        <taxon>Magnoliopsida</taxon>
        <taxon>eudicotyledons</taxon>
        <taxon>Gunneridae</taxon>
        <taxon>Pentapetalae</taxon>
        <taxon>rosids</taxon>
        <taxon>malvids</taxon>
        <taxon>Malvales</taxon>
        <taxon>Dipterocarpaceae</taxon>
        <taxon>Rubroshorea</taxon>
    </lineage>
</organism>
<proteinExistence type="predicted"/>